<dbReference type="Pfam" id="PF00069">
    <property type="entry name" value="Pkinase"/>
    <property type="match status" value="1"/>
</dbReference>
<organism evidence="8 9">
    <name type="scientific">Planctopirus hydrillae</name>
    <dbReference type="NCBI Taxonomy" id="1841610"/>
    <lineage>
        <taxon>Bacteria</taxon>
        <taxon>Pseudomonadati</taxon>
        <taxon>Planctomycetota</taxon>
        <taxon>Planctomycetia</taxon>
        <taxon>Planctomycetales</taxon>
        <taxon>Planctomycetaceae</taxon>
        <taxon>Planctopirus</taxon>
    </lineage>
</organism>
<dbReference type="PANTHER" id="PTHR43289">
    <property type="entry name" value="MITOGEN-ACTIVATED PROTEIN KINASE KINASE KINASE 20-RELATED"/>
    <property type="match status" value="1"/>
</dbReference>
<dbReference type="InterPro" id="IPR011009">
    <property type="entry name" value="Kinase-like_dom_sf"/>
</dbReference>
<evidence type="ECO:0000313" key="8">
    <source>
        <dbReference type="EMBL" id="ODA28966.1"/>
    </source>
</evidence>
<gene>
    <name evidence="8" type="ORF">A6X21_10790</name>
</gene>
<keyword evidence="3 8" id="KW-0418">Kinase</keyword>
<dbReference type="SUPFAM" id="SSF56112">
    <property type="entry name" value="Protein kinase-like (PK-like)"/>
    <property type="match status" value="1"/>
</dbReference>
<keyword evidence="6" id="KW-1133">Transmembrane helix</keyword>
<feature type="transmembrane region" description="Helical" evidence="6">
    <location>
        <begin position="535"/>
        <end position="556"/>
    </location>
</feature>
<dbReference type="PROSITE" id="PS00108">
    <property type="entry name" value="PROTEIN_KINASE_ST"/>
    <property type="match status" value="1"/>
</dbReference>
<dbReference type="OrthoDB" id="6111975at2"/>
<name>A0A1C3E6U8_9PLAN</name>
<proteinExistence type="predicted"/>
<dbReference type="Proteomes" id="UP000094828">
    <property type="component" value="Unassembled WGS sequence"/>
</dbReference>
<feature type="transmembrane region" description="Helical" evidence="6">
    <location>
        <begin position="483"/>
        <end position="501"/>
    </location>
</feature>
<evidence type="ECO:0000313" key="9">
    <source>
        <dbReference type="Proteomes" id="UP000094828"/>
    </source>
</evidence>
<evidence type="ECO:0000256" key="4">
    <source>
        <dbReference type="ARBA" id="ARBA00022840"/>
    </source>
</evidence>
<dbReference type="Gene3D" id="3.30.200.20">
    <property type="entry name" value="Phosphorylase Kinase, domain 1"/>
    <property type="match status" value="1"/>
</dbReference>
<dbReference type="SMART" id="SM00220">
    <property type="entry name" value="S_TKc"/>
    <property type="match status" value="1"/>
</dbReference>
<evidence type="ECO:0000256" key="2">
    <source>
        <dbReference type="ARBA" id="ARBA00022741"/>
    </source>
</evidence>
<evidence type="ECO:0000256" key="6">
    <source>
        <dbReference type="SAM" id="Phobius"/>
    </source>
</evidence>
<dbReference type="AlphaFoldDB" id="A0A1C3E6U8"/>
<feature type="domain" description="Protein kinase" evidence="7">
    <location>
        <begin position="119"/>
        <end position="388"/>
    </location>
</feature>
<accession>A0A1C3E6U8</accession>
<dbReference type="RefSeq" id="WP_068850817.1">
    <property type="nucleotide sequence ID" value="NZ_LYDR01000150.1"/>
</dbReference>
<dbReference type="Gene3D" id="1.10.510.10">
    <property type="entry name" value="Transferase(Phosphotransferase) domain 1"/>
    <property type="match status" value="1"/>
</dbReference>
<dbReference type="GO" id="GO:0005524">
    <property type="term" value="F:ATP binding"/>
    <property type="evidence" value="ECO:0007669"/>
    <property type="project" value="UniProtKB-UniRule"/>
</dbReference>
<dbReference type="PANTHER" id="PTHR43289:SF6">
    <property type="entry name" value="SERINE_THREONINE-PROTEIN KINASE NEKL-3"/>
    <property type="match status" value="1"/>
</dbReference>
<dbReference type="InterPro" id="IPR008271">
    <property type="entry name" value="Ser/Thr_kinase_AS"/>
</dbReference>
<dbReference type="GO" id="GO:0004674">
    <property type="term" value="F:protein serine/threonine kinase activity"/>
    <property type="evidence" value="ECO:0007669"/>
    <property type="project" value="TreeGrafter"/>
</dbReference>
<dbReference type="PROSITE" id="PS00107">
    <property type="entry name" value="PROTEIN_KINASE_ATP"/>
    <property type="match status" value="1"/>
</dbReference>
<dbReference type="EMBL" id="LYDR01000150">
    <property type="protein sequence ID" value="ODA28966.1"/>
    <property type="molecule type" value="Genomic_DNA"/>
</dbReference>
<keyword evidence="6" id="KW-0472">Membrane</keyword>
<keyword evidence="2 5" id="KW-0547">Nucleotide-binding</keyword>
<comment type="caution">
    <text evidence="8">The sequence shown here is derived from an EMBL/GenBank/DDBJ whole genome shotgun (WGS) entry which is preliminary data.</text>
</comment>
<keyword evidence="9" id="KW-1185">Reference proteome</keyword>
<dbReference type="CDD" id="cd14014">
    <property type="entry name" value="STKc_PknB_like"/>
    <property type="match status" value="1"/>
</dbReference>
<sequence>MSTIPSLSSDEEAQLAELADQLVRRLQEGGSVDLEVVCRQYPRLASELRMLWGTILMTEGLAASSHASFAGESGIESGEGNSRTVERVRTDSTWRHLWNDTSDGERGDAPLRPREVDDYVLLDELGRGGMGVVYRARQKSLDRIVALKMILQGRLASSIDIARFRSEAESAARLDHPHIVPVYEVGTFENRPYFSMKLIEGTTLARRIIDGPIPNREAAEIMLPICRAIGDAHRRGVLHRDLKPSNILIEVDGTPYVSDFGLAKRFSMESDDPKAPATLTQSGAILGTPGYMAPEQAAGQRGEVSTLTDVYSLGAVLYALLTGRPPFQASSPVDTILLVLEQDPVPPRMLNPKADSDLEMIALKCLQKPADLRYATPDAMADDLEAYLHNEPIAARSSHFTQVITRAFRETHHAQVLENWGLLWMWHSFVVLQLCLITNLMHWQGVVSRLPYVALWSVGVGIWAFIFWELRRRSGPITFVERQIAHVWAASTICSTLLFFIEWMMNLPVLTLSPVLALLAGAVFLIKAGVLSGKFYVQALVLYATAFVMAGMKAWTDWDLDLTIYGIVVAWSFFAPGLKYYRQRHAV</sequence>
<feature type="transmembrane region" description="Helical" evidence="6">
    <location>
        <begin position="562"/>
        <end position="581"/>
    </location>
</feature>
<keyword evidence="1" id="KW-0808">Transferase</keyword>
<keyword evidence="4 5" id="KW-0067">ATP-binding</keyword>
<keyword evidence="6" id="KW-0812">Transmembrane</keyword>
<dbReference type="STRING" id="1841610.A6X21_10790"/>
<dbReference type="PROSITE" id="PS50011">
    <property type="entry name" value="PROTEIN_KINASE_DOM"/>
    <property type="match status" value="1"/>
</dbReference>
<feature type="transmembrane region" description="Helical" evidence="6">
    <location>
        <begin position="507"/>
        <end position="526"/>
    </location>
</feature>
<evidence type="ECO:0000256" key="5">
    <source>
        <dbReference type="PROSITE-ProRule" id="PRU10141"/>
    </source>
</evidence>
<dbReference type="InterPro" id="IPR000719">
    <property type="entry name" value="Prot_kinase_dom"/>
</dbReference>
<feature type="binding site" evidence="5">
    <location>
        <position position="148"/>
    </location>
    <ligand>
        <name>ATP</name>
        <dbReference type="ChEBI" id="CHEBI:30616"/>
    </ligand>
</feature>
<dbReference type="InterPro" id="IPR017441">
    <property type="entry name" value="Protein_kinase_ATP_BS"/>
</dbReference>
<feature type="transmembrane region" description="Helical" evidence="6">
    <location>
        <begin position="453"/>
        <end position="471"/>
    </location>
</feature>
<protein>
    <submittedName>
        <fullName evidence="8">Protein kinase</fullName>
    </submittedName>
</protein>
<evidence type="ECO:0000259" key="7">
    <source>
        <dbReference type="PROSITE" id="PS50011"/>
    </source>
</evidence>
<evidence type="ECO:0000256" key="1">
    <source>
        <dbReference type="ARBA" id="ARBA00022679"/>
    </source>
</evidence>
<evidence type="ECO:0000256" key="3">
    <source>
        <dbReference type="ARBA" id="ARBA00022777"/>
    </source>
</evidence>
<reference evidence="8 9" key="1">
    <citation type="submission" date="2016-05" db="EMBL/GenBank/DDBJ databases">
        <title>Genomic and physiological characterization of Planctopirus sp. isolated from fresh water lake.</title>
        <authorList>
            <person name="Subhash Y."/>
            <person name="Ramana C."/>
        </authorList>
    </citation>
    <scope>NUCLEOTIDE SEQUENCE [LARGE SCALE GENOMIC DNA]</scope>
    <source>
        <strain evidence="8 9">JC280</strain>
    </source>
</reference>